<dbReference type="SUPFAM" id="SSF47413">
    <property type="entry name" value="lambda repressor-like DNA-binding domains"/>
    <property type="match status" value="1"/>
</dbReference>
<keyword evidence="2" id="KW-1133">Transmembrane helix</keyword>
<dbReference type="CDD" id="cd00093">
    <property type="entry name" value="HTH_XRE"/>
    <property type="match status" value="1"/>
</dbReference>
<dbReference type="Proteomes" id="UP000641025">
    <property type="component" value="Unassembled WGS sequence"/>
</dbReference>
<feature type="compositionally biased region" description="Basic and acidic residues" evidence="1">
    <location>
        <begin position="274"/>
        <end position="287"/>
    </location>
</feature>
<dbReference type="EMBL" id="JAEMHK010000011">
    <property type="protein sequence ID" value="MBJ6801345.1"/>
    <property type="molecule type" value="Genomic_DNA"/>
</dbReference>
<comment type="caution">
    <text evidence="4">The sequence shown here is derived from an EMBL/GenBank/DDBJ whole genome shotgun (WGS) entry which is preliminary data.</text>
</comment>
<dbReference type="PANTHER" id="PTHR34475">
    <property type="match status" value="1"/>
</dbReference>
<dbReference type="Pfam" id="PF13413">
    <property type="entry name" value="HTH_25"/>
    <property type="match status" value="1"/>
</dbReference>
<dbReference type="InterPro" id="IPR050400">
    <property type="entry name" value="Bact_Cytoskel_RodZ"/>
</dbReference>
<proteinExistence type="predicted"/>
<dbReference type="Gene3D" id="1.10.260.40">
    <property type="entry name" value="lambda repressor-like DNA-binding domains"/>
    <property type="match status" value="1"/>
</dbReference>
<dbReference type="PANTHER" id="PTHR34475:SF1">
    <property type="entry name" value="CYTOSKELETON PROTEIN RODZ"/>
    <property type="match status" value="1"/>
</dbReference>
<feature type="region of interest" description="Disordered" evidence="1">
    <location>
        <begin position="157"/>
        <end position="201"/>
    </location>
</feature>
<gene>
    <name evidence="4" type="ORF">JFN90_14515</name>
</gene>
<reference evidence="4 5" key="1">
    <citation type="submission" date="2020-12" db="EMBL/GenBank/DDBJ databases">
        <title>Geomonas sp. Red259, isolated from paddy soil.</title>
        <authorList>
            <person name="Xu Z."/>
            <person name="Zhang Z."/>
            <person name="Masuda Y."/>
            <person name="Itoh H."/>
            <person name="Senoo K."/>
        </authorList>
    </citation>
    <scope>NUCLEOTIDE SEQUENCE [LARGE SCALE GENOMIC DNA]</scope>
    <source>
        <strain evidence="4 5">Red259</strain>
    </source>
</reference>
<evidence type="ECO:0000256" key="1">
    <source>
        <dbReference type="SAM" id="MobiDB-lite"/>
    </source>
</evidence>
<feature type="domain" description="Cytoskeleton protein RodZ-like C-terminal" evidence="3">
    <location>
        <begin position="210"/>
        <end position="278"/>
    </location>
</feature>
<evidence type="ECO:0000313" key="5">
    <source>
        <dbReference type="Proteomes" id="UP000641025"/>
    </source>
</evidence>
<dbReference type="InterPro" id="IPR010982">
    <property type="entry name" value="Lambda_DNA-bd_dom_sf"/>
</dbReference>
<keyword evidence="2" id="KW-0812">Transmembrane</keyword>
<evidence type="ECO:0000256" key="2">
    <source>
        <dbReference type="SAM" id="Phobius"/>
    </source>
</evidence>
<feature type="region of interest" description="Disordered" evidence="1">
    <location>
        <begin position="268"/>
        <end position="287"/>
    </location>
</feature>
<accession>A0ABS0YTN9</accession>
<dbReference type="RefSeq" id="WP_199395843.1">
    <property type="nucleotide sequence ID" value="NZ_JAEMHK010000011.1"/>
</dbReference>
<organism evidence="4 5">
    <name type="scientific">Geomonas propionica</name>
    <dbReference type="NCBI Taxonomy" id="2798582"/>
    <lineage>
        <taxon>Bacteria</taxon>
        <taxon>Pseudomonadati</taxon>
        <taxon>Thermodesulfobacteriota</taxon>
        <taxon>Desulfuromonadia</taxon>
        <taxon>Geobacterales</taxon>
        <taxon>Geobacteraceae</taxon>
        <taxon>Geomonas</taxon>
    </lineage>
</organism>
<feature type="region of interest" description="Disordered" evidence="1">
    <location>
        <begin position="90"/>
        <end position="112"/>
    </location>
</feature>
<keyword evidence="5" id="KW-1185">Reference proteome</keyword>
<keyword evidence="2" id="KW-0472">Membrane</keyword>
<sequence length="287" mass="30342">MAEPEVENGAEVPVGEYLRGVREGKGLQLEEASRVTKISKNYLAAIEQGEFQKLPNAAYIKGFLRLYAGYLSLSGDEVVARYERGLAPQPAAHPEASAPHAAHAPRSQGMAPQTGIDTLERAKIRTPGRWIVPALLLVAVVVAALFFTEGEQPRVQAPASAPAAPPAPAPVAQPVQKPLSSAHNAAAPVPPGPETPAAAPAGKQSGIVLKLRFNRDSWLSITIDDSITQRYDLKAGDLIEWKGQRSFALDLGDGGAVEAEFNGRPLKALGESGKPAHVELKSDQPAP</sequence>
<dbReference type="InterPro" id="IPR025194">
    <property type="entry name" value="RodZ-like_C"/>
</dbReference>
<dbReference type="InterPro" id="IPR001387">
    <property type="entry name" value="Cro/C1-type_HTH"/>
</dbReference>
<protein>
    <submittedName>
        <fullName evidence="4">DUF4115 domain-containing protein</fullName>
    </submittedName>
</protein>
<feature type="compositionally biased region" description="Low complexity" evidence="1">
    <location>
        <begin position="90"/>
        <end position="105"/>
    </location>
</feature>
<name>A0ABS0YTN9_9BACT</name>
<evidence type="ECO:0000313" key="4">
    <source>
        <dbReference type="EMBL" id="MBJ6801345.1"/>
    </source>
</evidence>
<evidence type="ECO:0000259" key="3">
    <source>
        <dbReference type="Pfam" id="PF13464"/>
    </source>
</evidence>
<dbReference type="Pfam" id="PF13464">
    <property type="entry name" value="RodZ_C"/>
    <property type="match status" value="1"/>
</dbReference>
<feature type="transmembrane region" description="Helical" evidence="2">
    <location>
        <begin position="130"/>
        <end position="148"/>
    </location>
</feature>